<dbReference type="RefSeq" id="WP_147053444.1">
    <property type="nucleotide sequence ID" value="NZ_CP042437.1"/>
</dbReference>
<dbReference type="Proteomes" id="UP000321362">
    <property type="component" value="Chromosome"/>
</dbReference>
<accession>A0A5B8VXF2</accession>
<dbReference type="Pfam" id="PF07676">
    <property type="entry name" value="PD40"/>
    <property type="match status" value="1"/>
</dbReference>
<dbReference type="KEGG" id="mgk:FSB76_10030"/>
<dbReference type="EMBL" id="CP042437">
    <property type="protein sequence ID" value="QEC76267.1"/>
    <property type="molecule type" value="Genomic_DNA"/>
</dbReference>
<gene>
    <name evidence="1" type="ORF">FSB76_10030</name>
</gene>
<reference evidence="1 2" key="1">
    <citation type="journal article" date="2013" name="J. Microbiol.">
        <title>Mucilaginibacter ginsenosidivorax sp. nov., with ginsenoside converting activity isolated from sediment.</title>
        <authorList>
            <person name="Kim J.K."/>
            <person name="Choi T.E."/>
            <person name="Liu Q.M."/>
            <person name="Park H.Y."/>
            <person name="Yi T.H."/>
            <person name="Yoon M.H."/>
            <person name="Kim S.C."/>
            <person name="Im W.T."/>
        </authorList>
    </citation>
    <scope>NUCLEOTIDE SEQUENCE [LARGE SCALE GENOMIC DNA]</scope>
    <source>
        <strain evidence="1 2">KHI28</strain>
    </source>
</reference>
<dbReference type="SUPFAM" id="SSF82171">
    <property type="entry name" value="DPP6 N-terminal domain-like"/>
    <property type="match status" value="1"/>
</dbReference>
<dbReference type="OrthoDB" id="9809364at2"/>
<proteinExistence type="predicted"/>
<dbReference type="PROSITE" id="PS51257">
    <property type="entry name" value="PROKAR_LIPOPROTEIN"/>
    <property type="match status" value="1"/>
</dbReference>
<protein>
    <submittedName>
        <fullName evidence="1">Uncharacterized protein</fullName>
    </submittedName>
</protein>
<sequence>MKNKFFAPVLFACLLAACKPDHKLTFTSGTFPETPVNLGDINSEFDDYNSALSVIGSTSPLCFSSKRNSSGGNFDIIYKMLDVYTSRIDGKLTVAENTSSSLMDIVIENANLNNAMGTINTSADELGPYLISQGMKFTGSTNMNKRYNSYILLYATNQSGNLDIKYTENLNQESYTTPKPVKFLNSLKDDAYPSFTQDFSSVYFCSNRDGNFDIYQTDLDKNKDIISNLDDASTKTIARDAVLSSAADDKCPYIANNVMVFTSNRAGGYGDFDLYYSLLVNGKWSAPVNFGPAINTTGDEYRPIIKSMPGFTNDFMIFSSNRPGGKGGFDLYYVGVKKMIVL</sequence>
<dbReference type="InterPro" id="IPR011659">
    <property type="entry name" value="WD40"/>
</dbReference>
<evidence type="ECO:0000313" key="2">
    <source>
        <dbReference type="Proteomes" id="UP000321362"/>
    </source>
</evidence>
<dbReference type="AlphaFoldDB" id="A0A5B8VXF2"/>
<dbReference type="Gene3D" id="2.120.10.30">
    <property type="entry name" value="TolB, C-terminal domain"/>
    <property type="match status" value="1"/>
</dbReference>
<evidence type="ECO:0000313" key="1">
    <source>
        <dbReference type="EMBL" id="QEC76267.1"/>
    </source>
</evidence>
<organism evidence="1 2">
    <name type="scientific">Mucilaginibacter ginsenosidivorax</name>
    <dbReference type="NCBI Taxonomy" id="862126"/>
    <lineage>
        <taxon>Bacteria</taxon>
        <taxon>Pseudomonadati</taxon>
        <taxon>Bacteroidota</taxon>
        <taxon>Sphingobacteriia</taxon>
        <taxon>Sphingobacteriales</taxon>
        <taxon>Sphingobacteriaceae</taxon>
        <taxon>Mucilaginibacter</taxon>
    </lineage>
</organism>
<keyword evidence="2" id="KW-1185">Reference proteome</keyword>
<name>A0A5B8VXF2_9SPHI</name>
<dbReference type="InterPro" id="IPR011042">
    <property type="entry name" value="6-blade_b-propeller_TolB-like"/>
</dbReference>